<evidence type="ECO:0000313" key="4">
    <source>
        <dbReference type="Proteomes" id="UP000000599"/>
    </source>
</evidence>
<keyword evidence="4" id="KW-1185">Reference proteome</keyword>
<dbReference type="OrthoDB" id="4082794at2759"/>
<gene>
    <name evidence="3" type="ordered locus">DEHA2G04950g</name>
</gene>
<dbReference type="GeneID" id="2904637"/>
<dbReference type="EMBL" id="CR382139">
    <property type="protein sequence ID" value="CAG90218.2"/>
    <property type="molecule type" value="Genomic_DNA"/>
</dbReference>
<dbReference type="AlphaFoldDB" id="Q6BJ60"/>
<evidence type="ECO:0000256" key="2">
    <source>
        <dbReference type="SAM" id="MobiDB-lite"/>
    </source>
</evidence>
<dbReference type="HOGENOM" id="CLU_528945_0_0_1"/>
<dbReference type="VEuPathDB" id="FungiDB:DEHA2G04950g"/>
<reference evidence="3 4" key="1">
    <citation type="journal article" date="2004" name="Nature">
        <title>Genome evolution in yeasts.</title>
        <authorList>
            <consortium name="Genolevures"/>
            <person name="Dujon B."/>
            <person name="Sherman D."/>
            <person name="Fischer G."/>
            <person name="Durrens P."/>
            <person name="Casaregola S."/>
            <person name="Lafontaine I."/>
            <person name="de Montigny J."/>
            <person name="Marck C."/>
            <person name="Neuveglise C."/>
            <person name="Talla E."/>
            <person name="Goffard N."/>
            <person name="Frangeul L."/>
            <person name="Aigle M."/>
            <person name="Anthouard V."/>
            <person name="Babour A."/>
            <person name="Barbe V."/>
            <person name="Barnay S."/>
            <person name="Blanchin S."/>
            <person name="Beckerich J.M."/>
            <person name="Beyne E."/>
            <person name="Bleykasten C."/>
            <person name="Boisrame A."/>
            <person name="Boyer J."/>
            <person name="Cattolico L."/>
            <person name="Confanioleri F."/>
            <person name="de Daruvar A."/>
            <person name="Despons L."/>
            <person name="Fabre E."/>
            <person name="Fairhead C."/>
            <person name="Ferry-Dumazet H."/>
            <person name="Groppi A."/>
            <person name="Hantraye F."/>
            <person name="Hennequin C."/>
            <person name="Jauniaux N."/>
            <person name="Joyet P."/>
            <person name="Kachouri R."/>
            <person name="Kerrest A."/>
            <person name="Koszul R."/>
            <person name="Lemaire M."/>
            <person name="Lesur I."/>
            <person name="Ma L."/>
            <person name="Muller H."/>
            <person name="Nicaud J.M."/>
            <person name="Nikolski M."/>
            <person name="Oztas S."/>
            <person name="Ozier-Kalogeropoulos O."/>
            <person name="Pellenz S."/>
            <person name="Potier S."/>
            <person name="Richard G.F."/>
            <person name="Straub M.L."/>
            <person name="Suleau A."/>
            <person name="Swennene D."/>
            <person name="Tekaia F."/>
            <person name="Wesolowski-Louvel M."/>
            <person name="Westhof E."/>
            <person name="Wirth B."/>
            <person name="Zeniou-Meyer M."/>
            <person name="Zivanovic I."/>
            <person name="Bolotin-Fukuhara M."/>
            <person name="Thierry A."/>
            <person name="Bouchier C."/>
            <person name="Caudron B."/>
            <person name="Scarpelli C."/>
            <person name="Gaillardin C."/>
            <person name="Weissenbach J."/>
            <person name="Wincker P."/>
            <person name="Souciet J.L."/>
        </authorList>
    </citation>
    <scope>NUCLEOTIDE SEQUENCE [LARGE SCALE GENOMIC DNA]</scope>
    <source>
        <strain evidence="4">ATCC 36239 / CBS 767 / BCRC 21394 / JCM 1990 / NBRC 0083 / IGC 2968</strain>
    </source>
</reference>
<evidence type="ECO:0000256" key="1">
    <source>
        <dbReference type="SAM" id="Coils"/>
    </source>
</evidence>
<protein>
    <submittedName>
        <fullName evidence="3">DEHA2G04950p</fullName>
    </submittedName>
</protein>
<dbReference type="InParanoid" id="Q6BJ60"/>
<dbReference type="RefSeq" id="XP_461761.2">
    <property type="nucleotide sequence ID" value="XM_461761.1"/>
</dbReference>
<dbReference type="Proteomes" id="UP000000599">
    <property type="component" value="Chromosome G"/>
</dbReference>
<organism evidence="3 4">
    <name type="scientific">Debaryomyces hansenii (strain ATCC 36239 / CBS 767 / BCRC 21394 / JCM 1990 / NBRC 0083 / IGC 2968)</name>
    <name type="common">Yeast</name>
    <name type="synonym">Torulaspora hansenii</name>
    <dbReference type="NCBI Taxonomy" id="284592"/>
    <lineage>
        <taxon>Eukaryota</taxon>
        <taxon>Fungi</taxon>
        <taxon>Dikarya</taxon>
        <taxon>Ascomycota</taxon>
        <taxon>Saccharomycotina</taxon>
        <taxon>Pichiomycetes</taxon>
        <taxon>Debaryomycetaceae</taxon>
        <taxon>Debaryomyces</taxon>
    </lineage>
</organism>
<dbReference type="OMA" id="NESHTTN"/>
<keyword evidence="1" id="KW-0175">Coiled coil</keyword>
<name>Q6BJ60_DEBHA</name>
<feature type="compositionally biased region" description="Basic and acidic residues" evidence="2">
    <location>
        <begin position="1"/>
        <end position="10"/>
    </location>
</feature>
<dbReference type="KEGG" id="dha:DEHA2G04950g"/>
<feature type="coiled-coil region" evidence="1">
    <location>
        <begin position="299"/>
        <end position="326"/>
    </location>
</feature>
<dbReference type="eggNOG" id="ENOG502RQ1S">
    <property type="taxonomic scope" value="Eukaryota"/>
</dbReference>
<sequence length="515" mass="58481">MMSTSNDKENPGTGPSDKYDASCEYSPNASKKALKPISPNKGPNSYVGKLNFLQGDNIDSHFTNIHSSHQQLHQVLHNLEVQTTQTGIDLGQLCDRSKNNNQYLNKLLENITNYSNEVITEGNATKNDITNIISRLDLFNEELKKIRTSDDSKNLTDNIREIVRVEMGKNTPSSQQDILHKVKEAVSDCLEGIPVNNDFKALAKSINESHTTNDQRHEKLLNEVLLIQQRVPESDLVRQIVDPIVAELKSVSLDSNSLKLLGDILDILNREKETNKATESFQTTSTEKLENITKELSTHNESKQAINDLVRRLDDLHQETQTQNNDILLQLSTGAVQSNELSNLQTSMIDVKKALESKDAQISKLTKLVENQSTLINDLASKSEKLYTKQNLEKSITNLEHKYDLLCKNYEQKFNDLKLVQSEFKELAENIQNINTDTAKSTDMNKPDKILKLQKIRQLHNSKMSEIQEHNQPNNLKTNKRIMSTPITHKSRGSNQIFDQINEYNESSNNSEEEF</sequence>
<feature type="coiled-coil region" evidence="1">
    <location>
        <begin position="389"/>
        <end position="437"/>
    </location>
</feature>
<accession>Q6BJ60</accession>
<evidence type="ECO:0000313" key="3">
    <source>
        <dbReference type="EMBL" id="CAG90218.2"/>
    </source>
</evidence>
<proteinExistence type="predicted"/>
<feature type="region of interest" description="Disordered" evidence="2">
    <location>
        <begin position="1"/>
        <end position="41"/>
    </location>
</feature>